<dbReference type="AlphaFoldDB" id="A0A371J8S6"/>
<accession>A0A371J8S6</accession>
<dbReference type="RefSeq" id="WP_094367871.1">
    <property type="nucleotide sequence ID" value="NZ_NOJY02000003.1"/>
</dbReference>
<evidence type="ECO:0000313" key="2">
    <source>
        <dbReference type="EMBL" id="RDY29135.1"/>
    </source>
</evidence>
<feature type="transmembrane region" description="Helical" evidence="1">
    <location>
        <begin position="41"/>
        <end position="59"/>
    </location>
</feature>
<feature type="transmembrane region" description="Helical" evidence="1">
    <location>
        <begin position="6"/>
        <end position="29"/>
    </location>
</feature>
<protein>
    <submittedName>
        <fullName evidence="2">Uncharacterized protein</fullName>
    </submittedName>
</protein>
<organism evidence="2 3">
    <name type="scientific">Romboutsia weinsteinii</name>
    <dbReference type="NCBI Taxonomy" id="2020949"/>
    <lineage>
        <taxon>Bacteria</taxon>
        <taxon>Bacillati</taxon>
        <taxon>Bacillota</taxon>
        <taxon>Clostridia</taxon>
        <taxon>Peptostreptococcales</taxon>
        <taxon>Peptostreptococcaceae</taxon>
        <taxon>Romboutsia</taxon>
    </lineage>
</organism>
<proteinExistence type="predicted"/>
<keyword evidence="1" id="KW-0812">Transmembrane</keyword>
<sequence length="90" mass="10354">MQFHYYYLIQDFVGVMLAFVGIRMLFLCLRLASSKKFTKNIVLLMTKYSLFIFAGANLLMNTFGLNHWICSILLMIISIAFTPKINSVCS</sequence>
<keyword evidence="1" id="KW-1133">Transmembrane helix</keyword>
<keyword evidence="3" id="KW-1185">Reference proteome</keyword>
<comment type="caution">
    <text evidence="2">The sequence shown here is derived from an EMBL/GenBank/DDBJ whole genome shotgun (WGS) entry which is preliminary data.</text>
</comment>
<keyword evidence="1" id="KW-0472">Membrane</keyword>
<dbReference type="Proteomes" id="UP000215694">
    <property type="component" value="Unassembled WGS sequence"/>
</dbReference>
<dbReference type="EMBL" id="NOJY02000003">
    <property type="protein sequence ID" value="RDY29135.1"/>
    <property type="molecule type" value="Genomic_DNA"/>
</dbReference>
<evidence type="ECO:0000313" key="3">
    <source>
        <dbReference type="Proteomes" id="UP000215694"/>
    </source>
</evidence>
<gene>
    <name evidence="2" type="ORF">CHL78_002175</name>
</gene>
<reference evidence="2 3" key="1">
    <citation type="journal article" date="2017" name="Genome Announc.">
        <title>Draft Genome Sequence of Romboutsia weinsteinii sp. nov. Strain CCRI-19649(T) Isolated from Surface Water.</title>
        <authorList>
            <person name="Maheux A.F."/>
            <person name="Boudreau D.K."/>
            <person name="Berube E."/>
            <person name="Boissinot M."/>
            <person name="Cantin P."/>
            <person name="Raymond F."/>
            <person name="Corbeil J."/>
            <person name="Omar R.F."/>
            <person name="Bergeron M.G."/>
        </authorList>
    </citation>
    <scope>NUCLEOTIDE SEQUENCE [LARGE SCALE GENOMIC DNA]</scope>
    <source>
        <strain evidence="2 3">CCRI-19649</strain>
    </source>
</reference>
<name>A0A371J8S6_9FIRM</name>
<dbReference type="OrthoDB" id="1756923at2"/>
<evidence type="ECO:0000256" key="1">
    <source>
        <dbReference type="SAM" id="Phobius"/>
    </source>
</evidence>
<feature type="transmembrane region" description="Helical" evidence="1">
    <location>
        <begin position="65"/>
        <end position="82"/>
    </location>
</feature>